<keyword evidence="2" id="KW-1185">Reference proteome</keyword>
<comment type="caution">
    <text evidence="1">The sequence shown here is derived from an EMBL/GenBank/DDBJ whole genome shotgun (WGS) entry which is preliminary data.</text>
</comment>
<proteinExistence type="predicted"/>
<evidence type="ECO:0000313" key="1">
    <source>
        <dbReference type="EMBL" id="RLM78372.1"/>
    </source>
</evidence>
<reference evidence="2" key="1">
    <citation type="journal article" date="2019" name="Nat. Commun.">
        <title>The genome of broomcorn millet.</title>
        <authorList>
            <person name="Zou C."/>
            <person name="Miki D."/>
            <person name="Li D."/>
            <person name="Tang Q."/>
            <person name="Xiao L."/>
            <person name="Rajput S."/>
            <person name="Deng P."/>
            <person name="Jia W."/>
            <person name="Huang R."/>
            <person name="Zhang M."/>
            <person name="Sun Y."/>
            <person name="Hu J."/>
            <person name="Fu X."/>
            <person name="Schnable P.S."/>
            <person name="Li F."/>
            <person name="Zhang H."/>
            <person name="Feng B."/>
            <person name="Zhu X."/>
            <person name="Liu R."/>
            <person name="Schnable J.C."/>
            <person name="Zhu J.-K."/>
            <person name="Zhang H."/>
        </authorList>
    </citation>
    <scope>NUCLEOTIDE SEQUENCE [LARGE SCALE GENOMIC DNA]</scope>
</reference>
<dbReference type="EMBL" id="PQIB02000012">
    <property type="protein sequence ID" value="RLM78372.1"/>
    <property type="molecule type" value="Genomic_DNA"/>
</dbReference>
<dbReference type="Proteomes" id="UP000275267">
    <property type="component" value="Unassembled WGS sequence"/>
</dbReference>
<sequence length="49" mass="5897">MDLEILMPTKAQFFFQMLLKDKLDTRDFAQKKKYGATGLWMCYMWSRIG</sequence>
<organism evidence="1 2">
    <name type="scientific">Panicum miliaceum</name>
    <name type="common">Proso millet</name>
    <name type="synonym">Broomcorn millet</name>
    <dbReference type="NCBI Taxonomy" id="4540"/>
    <lineage>
        <taxon>Eukaryota</taxon>
        <taxon>Viridiplantae</taxon>
        <taxon>Streptophyta</taxon>
        <taxon>Embryophyta</taxon>
        <taxon>Tracheophyta</taxon>
        <taxon>Spermatophyta</taxon>
        <taxon>Magnoliopsida</taxon>
        <taxon>Liliopsida</taxon>
        <taxon>Poales</taxon>
        <taxon>Poaceae</taxon>
        <taxon>PACMAD clade</taxon>
        <taxon>Panicoideae</taxon>
        <taxon>Panicodae</taxon>
        <taxon>Paniceae</taxon>
        <taxon>Panicinae</taxon>
        <taxon>Panicum</taxon>
        <taxon>Panicum sect. Panicum</taxon>
    </lineage>
</organism>
<gene>
    <name evidence="1" type="ORF">C2845_PM12G09980</name>
</gene>
<evidence type="ECO:0000313" key="2">
    <source>
        <dbReference type="Proteomes" id="UP000275267"/>
    </source>
</evidence>
<name>A0A3L6QF69_PANMI</name>
<protein>
    <submittedName>
        <fullName evidence="1">Uncharacterized protein</fullName>
    </submittedName>
</protein>
<dbReference type="AlphaFoldDB" id="A0A3L6QF69"/>
<accession>A0A3L6QF69</accession>